<name>A0ABS3H8G3_9ENTE</name>
<proteinExistence type="predicted"/>
<dbReference type="PANTHER" id="PTHR33744:SF15">
    <property type="entry name" value="CARBOHYDRATE DIACID REGULATOR"/>
    <property type="match status" value="1"/>
</dbReference>
<dbReference type="RefSeq" id="WP_206903809.1">
    <property type="nucleotide sequence ID" value="NZ_JAFLVT010000013.1"/>
</dbReference>
<dbReference type="Gene3D" id="1.10.10.2840">
    <property type="entry name" value="PucR C-terminal helix-turn-helix domain"/>
    <property type="match status" value="1"/>
</dbReference>
<dbReference type="InterPro" id="IPR042070">
    <property type="entry name" value="PucR_C-HTH_sf"/>
</dbReference>
<comment type="caution">
    <text evidence="2">The sequence shown here is derived from an EMBL/GenBank/DDBJ whole genome shotgun (WGS) entry which is preliminary data.</text>
</comment>
<reference evidence="2 3" key="1">
    <citation type="submission" date="2021-03" db="EMBL/GenBank/DDBJ databases">
        <title>Enterococcal diversity collection.</title>
        <authorList>
            <person name="Gilmore M.S."/>
            <person name="Schwartzman J."/>
            <person name="Van Tyne D."/>
            <person name="Martin M."/>
            <person name="Earl A.M."/>
            <person name="Manson A.L."/>
            <person name="Straub T."/>
            <person name="Salamzade R."/>
            <person name="Saavedra J."/>
            <person name="Lebreton F."/>
            <person name="Prichula J."/>
            <person name="Schaufler K."/>
            <person name="Gaca A."/>
            <person name="Sgardioli B."/>
            <person name="Wagenaar J."/>
            <person name="Strong T."/>
        </authorList>
    </citation>
    <scope>NUCLEOTIDE SEQUENCE [LARGE SCALE GENOMIC DNA]</scope>
    <source>
        <strain evidence="2 3">MJM12</strain>
    </source>
</reference>
<evidence type="ECO:0000313" key="2">
    <source>
        <dbReference type="EMBL" id="MBO0449734.1"/>
    </source>
</evidence>
<dbReference type="Pfam" id="PF13556">
    <property type="entry name" value="HTH_30"/>
    <property type="match status" value="1"/>
</dbReference>
<sequence>MTFDKIQQIYPDARFSNIALDDPKFYCIPLEEGYALLIASQLNENERKLLQLFLPTISEPKDVISHRFYRILFKGEIPSHTGYVRILQIKVKSGKSFEKAAWQHAASEIIQTVSDSFWLSFDTFILVENKDVGNFSTDELFGIFQALDSDFNCYSQVFVGSFHKLSQALAIDFQTERQIFLQQSHRNNSQQNFTLSNSAIMYLIGDTMGEITLFKNLHDRWFSDSEMVSILEALWQAQGNVSSAAKTLFLHRNTISYRIDKFQEATGLDLKKMDDLMFCHLLITCFSEL</sequence>
<evidence type="ECO:0000313" key="3">
    <source>
        <dbReference type="Proteomes" id="UP000664256"/>
    </source>
</evidence>
<dbReference type="InterPro" id="IPR009057">
    <property type="entry name" value="Homeodomain-like_sf"/>
</dbReference>
<dbReference type="PANTHER" id="PTHR33744">
    <property type="entry name" value="CARBOHYDRATE DIACID REGULATOR"/>
    <property type="match status" value="1"/>
</dbReference>
<accession>A0ABS3H8G3</accession>
<dbReference type="InterPro" id="IPR051448">
    <property type="entry name" value="CdaR-like_regulators"/>
</dbReference>
<gene>
    <name evidence="2" type="ORF">JZO76_09305</name>
</gene>
<dbReference type="SUPFAM" id="SSF46689">
    <property type="entry name" value="Homeodomain-like"/>
    <property type="match status" value="1"/>
</dbReference>
<keyword evidence="3" id="KW-1185">Reference proteome</keyword>
<protein>
    <submittedName>
        <fullName evidence="2">Helix-turn-helix domain-containing protein</fullName>
    </submittedName>
</protein>
<dbReference type="EMBL" id="JAFLVT010000013">
    <property type="protein sequence ID" value="MBO0449734.1"/>
    <property type="molecule type" value="Genomic_DNA"/>
</dbReference>
<organism evidence="2 3">
    <name type="scientific">Candidatus Enterococcus myersii</name>
    <dbReference type="NCBI Taxonomy" id="2815322"/>
    <lineage>
        <taxon>Bacteria</taxon>
        <taxon>Bacillati</taxon>
        <taxon>Bacillota</taxon>
        <taxon>Bacilli</taxon>
        <taxon>Lactobacillales</taxon>
        <taxon>Enterococcaceae</taxon>
        <taxon>Enterococcus</taxon>
    </lineage>
</organism>
<feature type="domain" description="PucR C-terminal helix-turn-helix" evidence="1">
    <location>
        <begin position="230"/>
        <end position="280"/>
    </location>
</feature>
<dbReference type="Proteomes" id="UP000664256">
    <property type="component" value="Unassembled WGS sequence"/>
</dbReference>
<dbReference type="InterPro" id="IPR025736">
    <property type="entry name" value="PucR_C-HTH_dom"/>
</dbReference>
<evidence type="ECO:0000259" key="1">
    <source>
        <dbReference type="Pfam" id="PF13556"/>
    </source>
</evidence>